<dbReference type="InParanoid" id="F6HKG4"/>
<dbReference type="InterPro" id="IPR017972">
    <property type="entry name" value="Cyt_P450_CS"/>
</dbReference>
<dbReference type="FunCoup" id="F6HKG4">
    <property type="interactions" value="277"/>
</dbReference>
<evidence type="ECO:0000256" key="3">
    <source>
        <dbReference type="ARBA" id="ARBA00023002"/>
    </source>
</evidence>
<feature type="transmembrane region" description="Helical" evidence="6">
    <location>
        <begin position="6"/>
        <end position="26"/>
    </location>
</feature>
<dbReference type="GO" id="GO:0004497">
    <property type="term" value="F:monooxygenase activity"/>
    <property type="evidence" value="ECO:0007669"/>
    <property type="project" value="InterPro"/>
</dbReference>
<dbReference type="AlphaFoldDB" id="F6HKG4"/>
<dbReference type="InterPro" id="IPR002401">
    <property type="entry name" value="Cyt_P450_E_grp-I"/>
</dbReference>
<dbReference type="PaxDb" id="29760-VIT_08s0007g04070.t01"/>
<dbReference type="eggNOG" id="KOG0156">
    <property type="taxonomic scope" value="Eukaryota"/>
</dbReference>
<name>F6HKG4_VITVI</name>
<organism evidence="7 8">
    <name type="scientific">Vitis vinifera</name>
    <name type="common">Grape</name>
    <dbReference type="NCBI Taxonomy" id="29760"/>
    <lineage>
        <taxon>Eukaryota</taxon>
        <taxon>Viridiplantae</taxon>
        <taxon>Streptophyta</taxon>
        <taxon>Embryophyta</taxon>
        <taxon>Tracheophyta</taxon>
        <taxon>Spermatophyta</taxon>
        <taxon>Magnoliopsida</taxon>
        <taxon>eudicotyledons</taxon>
        <taxon>Gunneridae</taxon>
        <taxon>Pentapetalae</taxon>
        <taxon>rosids</taxon>
        <taxon>Vitales</taxon>
        <taxon>Vitaceae</taxon>
        <taxon>Viteae</taxon>
        <taxon>Vitis</taxon>
    </lineage>
</organism>
<feature type="binding site" description="axial binding residue" evidence="5">
    <location>
        <position position="453"/>
    </location>
    <ligand>
        <name>heme</name>
        <dbReference type="ChEBI" id="CHEBI:30413"/>
    </ligand>
    <ligandPart>
        <name>Fe</name>
        <dbReference type="ChEBI" id="CHEBI:18248"/>
    </ligandPart>
</feature>
<reference evidence="8" key="1">
    <citation type="journal article" date="2007" name="Nature">
        <title>The grapevine genome sequence suggests ancestral hexaploidization in major angiosperm phyla.</title>
        <authorList>
            <consortium name="The French-Italian Public Consortium for Grapevine Genome Characterization."/>
            <person name="Jaillon O."/>
            <person name="Aury J.-M."/>
            <person name="Noel B."/>
            <person name="Policriti A."/>
            <person name="Clepet C."/>
            <person name="Casagrande A."/>
            <person name="Choisne N."/>
            <person name="Aubourg S."/>
            <person name="Vitulo N."/>
            <person name="Jubin C."/>
            <person name="Vezzi A."/>
            <person name="Legeai F."/>
            <person name="Hugueney P."/>
            <person name="Dasilva C."/>
            <person name="Horner D."/>
            <person name="Mica E."/>
            <person name="Jublot D."/>
            <person name="Poulain J."/>
            <person name="Bruyere C."/>
            <person name="Billault A."/>
            <person name="Segurens B."/>
            <person name="Gouyvenoux M."/>
            <person name="Ugarte E."/>
            <person name="Cattonaro F."/>
            <person name="Anthouard V."/>
            <person name="Vico V."/>
            <person name="Del Fabbro C."/>
            <person name="Alaux M."/>
            <person name="Di Gaspero G."/>
            <person name="Dumas V."/>
            <person name="Felice N."/>
            <person name="Paillard S."/>
            <person name="Juman I."/>
            <person name="Moroldo M."/>
            <person name="Scalabrin S."/>
            <person name="Canaguier A."/>
            <person name="Le Clainche I."/>
            <person name="Malacrida G."/>
            <person name="Durand E."/>
            <person name="Pesole G."/>
            <person name="Laucou V."/>
            <person name="Chatelet P."/>
            <person name="Merdinoglu D."/>
            <person name="Delledonne M."/>
            <person name="Pezzotti M."/>
            <person name="Lecharny A."/>
            <person name="Scarpelli C."/>
            <person name="Artiguenave F."/>
            <person name="Pe M.E."/>
            <person name="Valle G."/>
            <person name="Morgante M."/>
            <person name="Caboche M."/>
            <person name="Adam-Blondon A.-F."/>
            <person name="Weissenbach J."/>
            <person name="Quetier F."/>
            <person name="Wincker P."/>
        </authorList>
    </citation>
    <scope>NUCLEOTIDE SEQUENCE [LARGE SCALE GENOMIC DNA]</scope>
    <source>
        <strain evidence="8">cv. Pinot noir / PN40024</strain>
    </source>
</reference>
<evidence type="ECO:0000256" key="2">
    <source>
        <dbReference type="ARBA" id="ARBA00022723"/>
    </source>
</evidence>
<dbReference type="Proteomes" id="UP000009183">
    <property type="component" value="Chromosome 8"/>
</dbReference>
<proteinExistence type="inferred from homology"/>
<dbReference type="SUPFAM" id="SSF48264">
    <property type="entry name" value="Cytochrome P450"/>
    <property type="match status" value="2"/>
</dbReference>
<sequence length="780" mass="88630">MELSTASIVFWSCFFSAALLLFLRLIKFTKGSTKSTPPGPQGWPIFGNIFDLGTLPHQTLYRLRPQHGPVLWLQLGAINTMVVQSAKAAAELFKNHDLSFSDRNVPFTLTAHNYDQGSMALGKYGPYWRMIRKVCASELLVNKRINEMGSLRRKCVDDMIRWIEEDAAKSGAEGRAGEVELPHFLFCMAFNLIGNITLSRDVVDIKSKDGHEFFQAMNGVVEWAGRPNIADFFPLLKRLDPLGMMRNMVRDMGQALNLIARFVKERDEERQSGMVREKRDFLDVLLECRDDEKEGPHEMSDNKVKIIVLEMFFAGSDTTSSTLEWAMTELLRRPESMRKAQEELDRVVGPHGKVEESDIDQLLYLQAVVKETLRLHPPIPLLLPRNALQDTNFMGYFVPKNTQVFVNAWAIGRDPDAWKEPLSFKPDRFLGSNLDYKGQNFEFIPFGSGRRICIGISLANKLLPLALASLLHCFDWELGGGVTPETIDMNERVGMAVRKLIPLKPIPKRRTGLRKNMERDLGKAMEMASGFVNERMKKQRTEGTKRKDFLDVLLEFEGNGKDEPAKISDRDVIIFILEIFLAGSETSSSIVEWAMTELLRNPKSMSEVKDELARVVGADRNVEESDIDELQYLQAVVKETLRLHPPIPFLILRSAIQDTSFMGYHIPKDTQVLVNARAIGRDPGSWEDPSSFKPERFLDSKKIEYKGQNFELIPFGAGRRICAGIPLAHRVLHLVLGTLLHHFDWQLKGNVTPETMDMKEKWGLVMRKSQPLKAVPKKLT</sequence>
<dbReference type="GO" id="GO:0020037">
    <property type="term" value="F:heme binding"/>
    <property type="evidence" value="ECO:0007669"/>
    <property type="project" value="InterPro"/>
</dbReference>
<accession>F6HKG4</accession>
<keyword evidence="6" id="KW-0812">Transmembrane</keyword>
<protein>
    <recommendedName>
        <fullName evidence="9">Cytochrome P450 76A2</fullName>
    </recommendedName>
</protein>
<comment type="cofactor">
    <cofactor evidence="5">
        <name>heme</name>
        <dbReference type="ChEBI" id="CHEBI:30413"/>
    </cofactor>
</comment>
<evidence type="ECO:0000313" key="8">
    <source>
        <dbReference type="Proteomes" id="UP000009183"/>
    </source>
</evidence>
<dbReference type="FunFam" id="1.10.630.10:FF:000007">
    <property type="entry name" value="Cytochrome P450 76C4"/>
    <property type="match status" value="1"/>
</dbReference>
<dbReference type="Pfam" id="PF00067">
    <property type="entry name" value="p450"/>
    <property type="match status" value="2"/>
</dbReference>
<evidence type="ECO:0000256" key="4">
    <source>
        <dbReference type="ARBA" id="ARBA00023004"/>
    </source>
</evidence>
<evidence type="ECO:0000256" key="1">
    <source>
        <dbReference type="ARBA" id="ARBA00010617"/>
    </source>
</evidence>
<dbReference type="FunFam" id="1.10.630.10:FF:000163">
    <property type="entry name" value="Geraniol 8-hydroxylase"/>
    <property type="match status" value="1"/>
</dbReference>
<keyword evidence="2 5" id="KW-0479">Metal-binding</keyword>
<keyword evidence="3" id="KW-0560">Oxidoreductase</keyword>
<dbReference type="PRINTS" id="PR00463">
    <property type="entry name" value="EP450I"/>
</dbReference>
<evidence type="ECO:0000313" key="7">
    <source>
        <dbReference type="EMBL" id="CCB55386.1"/>
    </source>
</evidence>
<dbReference type="InterPro" id="IPR036396">
    <property type="entry name" value="Cyt_P450_sf"/>
</dbReference>
<dbReference type="PANTHER" id="PTHR47950:SF15">
    <property type="entry name" value="CYTOCHROME P450"/>
    <property type="match status" value="1"/>
</dbReference>
<evidence type="ECO:0008006" key="9">
    <source>
        <dbReference type="Google" id="ProtNLM"/>
    </source>
</evidence>
<dbReference type="GO" id="GO:0016705">
    <property type="term" value="F:oxidoreductase activity, acting on paired donors, with incorporation or reduction of molecular oxygen"/>
    <property type="evidence" value="ECO:0007669"/>
    <property type="project" value="InterPro"/>
</dbReference>
<keyword evidence="6" id="KW-0472">Membrane</keyword>
<keyword evidence="6" id="KW-1133">Transmembrane helix</keyword>
<dbReference type="CDD" id="cd11073">
    <property type="entry name" value="CYP76-like"/>
    <property type="match status" value="1"/>
</dbReference>
<dbReference type="PRINTS" id="PR00385">
    <property type="entry name" value="P450"/>
</dbReference>
<dbReference type="HOGENOM" id="CLU_001570_0_5_1"/>
<dbReference type="PANTHER" id="PTHR47950">
    <property type="entry name" value="CYTOCHROME P450, FAMILY 76, SUBFAMILY C, POLYPEPTIDE 5-RELATED"/>
    <property type="match status" value="1"/>
</dbReference>
<dbReference type="GO" id="GO:0016491">
    <property type="term" value="F:oxidoreductase activity"/>
    <property type="evidence" value="ECO:0000318"/>
    <property type="project" value="GO_Central"/>
</dbReference>
<gene>
    <name evidence="7" type="ordered locus">VIT_08s0007g04070</name>
</gene>
<dbReference type="OrthoDB" id="1055148at2759"/>
<dbReference type="GO" id="GO:0005506">
    <property type="term" value="F:iron ion binding"/>
    <property type="evidence" value="ECO:0007669"/>
    <property type="project" value="InterPro"/>
</dbReference>
<keyword evidence="8" id="KW-1185">Reference proteome</keyword>
<dbReference type="EMBL" id="FN595991">
    <property type="protein sequence ID" value="CCB55386.1"/>
    <property type="molecule type" value="Genomic_DNA"/>
</dbReference>
<evidence type="ECO:0000256" key="5">
    <source>
        <dbReference type="PIRSR" id="PIRSR602401-1"/>
    </source>
</evidence>
<keyword evidence="5" id="KW-0349">Heme</keyword>
<comment type="similarity">
    <text evidence="1">Belongs to the cytochrome P450 family.</text>
</comment>
<dbReference type="InterPro" id="IPR001128">
    <property type="entry name" value="Cyt_P450"/>
</dbReference>
<dbReference type="PROSITE" id="PS00086">
    <property type="entry name" value="CYTOCHROME_P450"/>
    <property type="match status" value="2"/>
</dbReference>
<dbReference type="Gene3D" id="1.10.630.10">
    <property type="entry name" value="Cytochrome P450"/>
    <property type="match status" value="2"/>
</dbReference>
<evidence type="ECO:0000256" key="6">
    <source>
        <dbReference type="SAM" id="Phobius"/>
    </source>
</evidence>
<keyword evidence="4 5" id="KW-0408">Iron</keyword>
<dbReference type="SMR" id="F6HKG4"/>